<gene>
    <name evidence="1" type="ORF">DBV15_03294</name>
</gene>
<protein>
    <submittedName>
        <fullName evidence="1">Uncharacterized protein</fullName>
    </submittedName>
</protein>
<proteinExistence type="predicted"/>
<dbReference type="Proteomes" id="UP000310200">
    <property type="component" value="Unassembled WGS sequence"/>
</dbReference>
<sequence>VNIQHLLNKILFCRNCYILPYIQVISSNIVSSRQVVYECHYREIFHVYLSAFSLRLYSFLG</sequence>
<reference evidence="1 2" key="1">
    <citation type="journal article" date="2019" name="Philos. Trans. R. Soc. Lond., B, Biol. Sci.">
        <title>Ant behaviour and brain gene expression of defending hosts depend on the ecological success of the intruding social parasite.</title>
        <authorList>
            <person name="Kaur R."/>
            <person name="Stoldt M."/>
            <person name="Jongepier E."/>
            <person name="Feldmeyer B."/>
            <person name="Menzel F."/>
            <person name="Bornberg-Bauer E."/>
            <person name="Foitzik S."/>
        </authorList>
    </citation>
    <scope>NUCLEOTIDE SEQUENCE [LARGE SCALE GENOMIC DNA]</scope>
    <source>
        <tissue evidence="1">Whole body</tissue>
    </source>
</reference>
<dbReference type="AlphaFoldDB" id="A0A4S2JMT2"/>
<name>A0A4S2JMT2_9HYME</name>
<evidence type="ECO:0000313" key="1">
    <source>
        <dbReference type="EMBL" id="TGZ37263.1"/>
    </source>
</evidence>
<evidence type="ECO:0000313" key="2">
    <source>
        <dbReference type="Proteomes" id="UP000310200"/>
    </source>
</evidence>
<organism evidence="1 2">
    <name type="scientific">Temnothorax longispinosus</name>
    <dbReference type="NCBI Taxonomy" id="300112"/>
    <lineage>
        <taxon>Eukaryota</taxon>
        <taxon>Metazoa</taxon>
        <taxon>Ecdysozoa</taxon>
        <taxon>Arthropoda</taxon>
        <taxon>Hexapoda</taxon>
        <taxon>Insecta</taxon>
        <taxon>Pterygota</taxon>
        <taxon>Neoptera</taxon>
        <taxon>Endopterygota</taxon>
        <taxon>Hymenoptera</taxon>
        <taxon>Apocrita</taxon>
        <taxon>Aculeata</taxon>
        <taxon>Formicoidea</taxon>
        <taxon>Formicidae</taxon>
        <taxon>Myrmicinae</taxon>
        <taxon>Temnothorax</taxon>
    </lineage>
</organism>
<keyword evidence="2" id="KW-1185">Reference proteome</keyword>
<accession>A0A4S2JMT2</accession>
<dbReference type="EMBL" id="QBLH01003572">
    <property type="protein sequence ID" value="TGZ37263.1"/>
    <property type="molecule type" value="Genomic_DNA"/>
</dbReference>
<feature type="non-terminal residue" evidence="1">
    <location>
        <position position="1"/>
    </location>
</feature>
<comment type="caution">
    <text evidence="1">The sequence shown here is derived from an EMBL/GenBank/DDBJ whole genome shotgun (WGS) entry which is preliminary data.</text>
</comment>